<gene>
    <name evidence="2" type="ORF">NKE59_05295</name>
</gene>
<dbReference type="AlphaFoldDB" id="A0AAU8A164"/>
<dbReference type="EMBL" id="CP099959">
    <property type="protein sequence ID" value="XCC56921.1"/>
    <property type="molecule type" value="Genomic_DNA"/>
</dbReference>
<keyword evidence="1" id="KW-0732">Signal</keyword>
<protein>
    <recommendedName>
        <fullName evidence="3">Lipoprotein</fullName>
    </recommendedName>
</protein>
<feature type="chain" id="PRO_5043627615" description="Lipoprotein" evidence="1">
    <location>
        <begin position="19"/>
        <end position="243"/>
    </location>
</feature>
<accession>A0AAU8A164</accession>
<evidence type="ECO:0000313" key="2">
    <source>
        <dbReference type="EMBL" id="XCC56921.1"/>
    </source>
</evidence>
<evidence type="ECO:0000256" key="1">
    <source>
        <dbReference type="SAM" id="SignalP"/>
    </source>
</evidence>
<dbReference type="PROSITE" id="PS51257">
    <property type="entry name" value="PROKAR_LIPOPROTEIN"/>
    <property type="match status" value="1"/>
</dbReference>
<sequence>MKLLSLLLLGTISLVGCANKPFLSQAQVQEVAITNQYNDALFFANQCIDKYKDNPDFVTTYEEISVRGLNASNRTELMSSNKKLSSNQKRVFQNFIKLRDECSQGVLSRLNSSPFYSLFQSKDTSQGIIEASLIGDKITIGDFNVKKIEIIQKLSNDVAVLQRNLSIQFGQQHAAEWAAESNRRATSAAIWAGGMQGMANSFGNTAQYFQNQNQQLMQQNQYRAPINTNCQPNGVGGFNCTSR</sequence>
<dbReference type="RefSeq" id="WP_353437922.1">
    <property type="nucleotide sequence ID" value="NZ_CP099959.1"/>
</dbReference>
<reference evidence="2" key="1">
    <citation type="submission" date="2022-06" db="EMBL/GenBank/DDBJ databases">
        <title>New Polynucleobacter species.</title>
        <authorList>
            <person name="Hahn M.W."/>
        </authorList>
    </citation>
    <scope>NUCLEOTIDE SEQUENCE</scope>
    <source>
        <strain evidence="2">UK-FUSCHL-C3</strain>
    </source>
</reference>
<evidence type="ECO:0008006" key="3">
    <source>
        <dbReference type="Google" id="ProtNLM"/>
    </source>
</evidence>
<feature type="signal peptide" evidence="1">
    <location>
        <begin position="1"/>
        <end position="18"/>
    </location>
</feature>
<organism evidence="2">
    <name type="scientific">Polynucleobacter sp. UK-FUSCHL-C3</name>
    <dbReference type="NCBI Taxonomy" id="2955208"/>
    <lineage>
        <taxon>Bacteria</taxon>
        <taxon>Pseudomonadati</taxon>
        <taxon>Pseudomonadota</taxon>
        <taxon>Betaproteobacteria</taxon>
        <taxon>Burkholderiales</taxon>
        <taxon>Burkholderiaceae</taxon>
        <taxon>Polynucleobacter</taxon>
    </lineage>
</organism>
<proteinExistence type="predicted"/>
<name>A0AAU8A164_9BURK</name>